<evidence type="ECO:0000256" key="6">
    <source>
        <dbReference type="ARBA" id="ARBA00022729"/>
    </source>
</evidence>
<dbReference type="FunFam" id="2.60.40.10:FF:000104">
    <property type="entry name" value="Down syndrome cell adhesion molecule b"/>
    <property type="match status" value="1"/>
</dbReference>
<dbReference type="FunFam" id="2.60.40.10:FF:000120">
    <property type="entry name" value="Down syndrome cell adhesion molecule like 1"/>
    <property type="match status" value="1"/>
</dbReference>
<dbReference type="InterPro" id="IPR007110">
    <property type="entry name" value="Ig-like_dom"/>
</dbReference>
<dbReference type="SMART" id="SM00409">
    <property type="entry name" value="IG"/>
    <property type="match status" value="10"/>
</dbReference>
<evidence type="ECO:0000256" key="13">
    <source>
        <dbReference type="ARBA" id="ARBA00023157"/>
    </source>
</evidence>
<dbReference type="Ensembl" id="ENSCCRT00020046213.1">
    <property type="protein sequence ID" value="ENSCCRP00020042351.1"/>
    <property type="gene ID" value="ENSCCRG00020018701.1"/>
</dbReference>
<dbReference type="GO" id="GO:0045202">
    <property type="term" value="C:synapse"/>
    <property type="evidence" value="ECO:0007669"/>
    <property type="project" value="UniProtKB-SubCell"/>
</dbReference>
<dbReference type="CDD" id="cd00096">
    <property type="entry name" value="Ig"/>
    <property type="match status" value="1"/>
</dbReference>
<feature type="domain" description="Fibronectin type-III" evidence="22">
    <location>
        <begin position="1191"/>
        <end position="1288"/>
    </location>
</feature>
<feature type="domain" description="Ig-like" evidence="21">
    <location>
        <begin position="783"/>
        <end position="885"/>
    </location>
</feature>
<evidence type="ECO:0000256" key="2">
    <source>
        <dbReference type="ARBA" id="ARBA00004489"/>
    </source>
</evidence>
<keyword evidence="13" id="KW-1015">Disulfide bond</keyword>
<dbReference type="FunFam" id="2.60.40.10:FF:000172">
    <property type="entry name" value="Down syndrome cell adhesion molecule b"/>
    <property type="match status" value="1"/>
</dbReference>
<evidence type="ECO:0000256" key="20">
    <source>
        <dbReference type="SAM" id="Phobius"/>
    </source>
</evidence>
<dbReference type="SMART" id="SM00406">
    <property type="entry name" value="IGv"/>
    <property type="match status" value="4"/>
</dbReference>
<keyword evidence="15" id="KW-0966">Cell projection</keyword>
<feature type="domain" description="Ig-like" evidence="21">
    <location>
        <begin position="115"/>
        <end position="210"/>
    </location>
</feature>
<evidence type="ECO:0000256" key="1">
    <source>
        <dbReference type="ARBA" id="ARBA00004251"/>
    </source>
</evidence>
<dbReference type="SMART" id="SM00060">
    <property type="entry name" value="FN3"/>
    <property type="match status" value="6"/>
</dbReference>
<feature type="compositionally biased region" description="Polar residues" evidence="19">
    <location>
        <begin position="972"/>
        <end position="981"/>
    </location>
</feature>
<feature type="domain" description="Ig-like" evidence="21">
    <location>
        <begin position="1260"/>
        <end position="1344"/>
    </location>
</feature>
<keyword evidence="9" id="KW-0524">Neurogenesis</keyword>
<dbReference type="FunFam" id="2.60.40.10:FF:000264">
    <property type="entry name" value="Down syndrome cell adhesion molecule like 1"/>
    <property type="match status" value="1"/>
</dbReference>
<feature type="domain" description="Ig-like" evidence="21">
    <location>
        <begin position="684"/>
        <end position="773"/>
    </location>
</feature>
<dbReference type="GO" id="GO:0007420">
    <property type="term" value="P:brain development"/>
    <property type="evidence" value="ECO:0007669"/>
    <property type="project" value="TreeGrafter"/>
</dbReference>
<dbReference type="PANTHER" id="PTHR44170:SF53">
    <property type="entry name" value="DS CELL ADHESION MOLECULE LIKE 1"/>
    <property type="match status" value="1"/>
</dbReference>
<dbReference type="CDD" id="cd20958">
    <property type="entry name" value="IgI_5_Dscam"/>
    <property type="match status" value="1"/>
</dbReference>
<feature type="domain" description="Ig-like" evidence="21">
    <location>
        <begin position="498"/>
        <end position="571"/>
    </location>
</feature>
<feature type="domain" description="Ig-like" evidence="21">
    <location>
        <begin position="219"/>
        <end position="303"/>
    </location>
</feature>
<dbReference type="InterPro" id="IPR036179">
    <property type="entry name" value="Ig-like_dom_sf"/>
</dbReference>
<dbReference type="CDD" id="cd05734">
    <property type="entry name" value="Ig_DSCAM"/>
    <property type="match status" value="1"/>
</dbReference>
<keyword evidence="7" id="KW-0677">Repeat</keyword>
<feature type="domain" description="Ig-like" evidence="21">
    <location>
        <begin position="307"/>
        <end position="395"/>
    </location>
</feature>
<feature type="domain" description="Fibronectin type-III" evidence="22">
    <location>
        <begin position="887"/>
        <end position="984"/>
    </location>
</feature>
<dbReference type="SUPFAM" id="SSF48726">
    <property type="entry name" value="Immunoglobulin"/>
    <property type="match status" value="9"/>
</dbReference>
<feature type="domain" description="Ig-like" evidence="21">
    <location>
        <begin position="401"/>
        <end position="494"/>
    </location>
</feature>
<dbReference type="Pfam" id="PF13927">
    <property type="entry name" value="Ig_3"/>
    <property type="match status" value="3"/>
</dbReference>
<feature type="region of interest" description="Disordered" evidence="19">
    <location>
        <begin position="1656"/>
        <end position="1743"/>
    </location>
</feature>
<dbReference type="InterPro" id="IPR013098">
    <property type="entry name" value="Ig_I-set"/>
</dbReference>
<evidence type="ECO:0000256" key="16">
    <source>
        <dbReference type="ARBA" id="ARBA00023319"/>
    </source>
</evidence>
<keyword evidence="8" id="KW-0130">Cell adhesion</keyword>
<evidence type="ECO:0000256" key="18">
    <source>
        <dbReference type="ARBA" id="ARBA00070605"/>
    </source>
</evidence>
<dbReference type="InterPro" id="IPR013783">
    <property type="entry name" value="Ig-like_fold"/>
</dbReference>
<keyword evidence="16" id="KW-0393">Immunoglobulin domain</keyword>
<organism evidence="23 24">
    <name type="scientific">Cyprinus carpio</name>
    <name type="common">Common carp</name>
    <dbReference type="NCBI Taxonomy" id="7962"/>
    <lineage>
        <taxon>Eukaryota</taxon>
        <taxon>Metazoa</taxon>
        <taxon>Chordata</taxon>
        <taxon>Craniata</taxon>
        <taxon>Vertebrata</taxon>
        <taxon>Euteleostomi</taxon>
        <taxon>Actinopterygii</taxon>
        <taxon>Neopterygii</taxon>
        <taxon>Teleostei</taxon>
        <taxon>Ostariophysi</taxon>
        <taxon>Cypriniformes</taxon>
        <taxon>Cyprinidae</taxon>
        <taxon>Cyprininae</taxon>
        <taxon>Cyprinus</taxon>
    </lineage>
</organism>
<protein>
    <recommendedName>
        <fullName evidence="18">Cell adhesion molecule DSCAM</fullName>
    </recommendedName>
</protein>
<keyword evidence="11" id="KW-0770">Synapse</keyword>
<evidence type="ECO:0000256" key="19">
    <source>
        <dbReference type="SAM" id="MobiDB-lite"/>
    </source>
</evidence>
<evidence type="ECO:0000259" key="22">
    <source>
        <dbReference type="PROSITE" id="PS50853"/>
    </source>
</evidence>
<evidence type="ECO:0000256" key="9">
    <source>
        <dbReference type="ARBA" id="ARBA00022902"/>
    </source>
</evidence>
<feature type="domain" description="Fibronectin type-III" evidence="22">
    <location>
        <begin position="1337"/>
        <end position="1431"/>
    </location>
</feature>
<keyword evidence="3" id="KW-1003">Cell membrane</keyword>
<dbReference type="FunFam" id="2.60.40.10:FF:000176">
    <property type="entry name" value="Down syndrome cell adhesion molecule a"/>
    <property type="match status" value="1"/>
</dbReference>
<evidence type="ECO:0000256" key="17">
    <source>
        <dbReference type="ARBA" id="ARBA00034103"/>
    </source>
</evidence>
<evidence type="ECO:0000256" key="7">
    <source>
        <dbReference type="ARBA" id="ARBA00022737"/>
    </source>
</evidence>
<keyword evidence="4" id="KW-0597">Phosphoprotein</keyword>
<evidence type="ECO:0000256" key="8">
    <source>
        <dbReference type="ARBA" id="ARBA00022889"/>
    </source>
</evidence>
<evidence type="ECO:0000313" key="23">
    <source>
        <dbReference type="Ensembl" id="ENSCCRP00020042351.1"/>
    </source>
</evidence>
<dbReference type="FunFam" id="2.60.40.10:FF:000017">
    <property type="entry name" value="Down syndrome cell adhesion molecule b"/>
    <property type="match status" value="2"/>
</dbReference>
<evidence type="ECO:0000256" key="5">
    <source>
        <dbReference type="ARBA" id="ARBA00022692"/>
    </source>
</evidence>
<keyword evidence="12 20" id="KW-0472">Membrane</keyword>
<dbReference type="Pfam" id="PF07679">
    <property type="entry name" value="I-set"/>
    <property type="match status" value="5"/>
</dbReference>
<evidence type="ECO:0000256" key="12">
    <source>
        <dbReference type="ARBA" id="ARBA00023136"/>
    </source>
</evidence>
<feature type="domain" description="Ig-like" evidence="21">
    <location>
        <begin position="590"/>
        <end position="679"/>
    </location>
</feature>
<dbReference type="GO" id="GO:0007411">
    <property type="term" value="P:axon guidance"/>
    <property type="evidence" value="ECO:0007669"/>
    <property type="project" value="TreeGrafter"/>
</dbReference>
<feature type="region of interest" description="Disordered" evidence="19">
    <location>
        <begin position="969"/>
        <end position="989"/>
    </location>
</feature>
<feature type="transmembrane region" description="Helical" evidence="20">
    <location>
        <begin position="1536"/>
        <end position="1557"/>
    </location>
</feature>
<keyword evidence="6" id="KW-0732">Signal</keyword>
<dbReference type="GO" id="GO:0005886">
    <property type="term" value="C:plasma membrane"/>
    <property type="evidence" value="ECO:0007669"/>
    <property type="project" value="UniProtKB-SubCell"/>
</dbReference>
<evidence type="ECO:0000256" key="4">
    <source>
        <dbReference type="ARBA" id="ARBA00022553"/>
    </source>
</evidence>
<dbReference type="FunFam" id="2.60.40.10:FF:000401">
    <property type="entry name" value="Down syndrome cell adhesion molecule"/>
    <property type="match status" value="1"/>
</dbReference>
<dbReference type="FunFam" id="2.60.40.10:FF:000333">
    <property type="entry name" value="Down syndrome cell adhesion molecule"/>
    <property type="match status" value="1"/>
</dbReference>
<evidence type="ECO:0000256" key="15">
    <source>
        <dbReference type="ARBA" id="ARBA00023273"/>
    </source>
</evidence>
<evidence type="ECO:0000256" key="3">
    <source>
        <dbReference type="ARBA" id="ARBA00022475"/>
    </source>
</evidence>
<keyword evidence="10 20" id="KW-1133">Transmembrane helix</keyword>
<evidence type="ECO:0000259" key="21">
    <source>
        <dbReference type="PROSITE" id="PS50835"/>
    </source>
</evidence>
<dbReference type="InterPro" id="IPR056754">
    <property type="entry name" value="DSCAM/DSCAML_C"/>
</dbReference>
<evidence type="ECO:0000256" key="14">
    <source>
        <dbReference type="ARBA" id="ARBA00023180"/>
    </source>
</evidence>
<dbReference type="CDD" id="cd05735">
    <property type="entry name" value="Ig_DSCAM"/>
    <property type="match status" value="1"/>
</dbReference>
<dbReference type="InterPro" id="IPR003961">
    <property type="entry name" value="FN3_dom"/>
</dbReference>
<dbReference type="SMART" id="SM00408">
    <property type="entry name" value="IGc2"/>
    <property type="match status" value="9"/>
</dbReference>
<dbReference type="GO" id="GO:0030424">
    <property type="term" value="C:axon"/>
    <property type="evidence" value="ECO:0007669"/>
    <property type="project" value="UniProtKB-SubCell"/>
</dbReference>
<dbReference type="InterPro" id="IPR036116">
    <property type="entry name" value="FN3_sf"/>
</dbReference>
<dbReference type="FunFam" id="2.60.40.10:FF:000219">
    <property type="entry name" value="Down syndrome cell adhesion molecule homolog"/>
    <property type="match status" value="1"/>
</dbReference>
<reference evidence="23" key="1">
    <citation type="submission" date="2025-08" db="UniProtKB">
        <authorList>
            <consortium name="Ensembl"/>
        </authorList>
    </citation>
    <scope>IDENTIFICATION</scope>
</reference>
<keyword evidence="5 20" id="KW-0812">Transmembrane</keyword>
<evidence type="ECO:0000256" key="10">
    <source>
        <dbReference type="ARBA" id="ARBA00022989"/>
    </source>
</evidence>
<dbReference type="FunFam" id="2.60.40.10:FF:000215">
    <property type="entry name" value="Down syndrome cell adhesion molecule a"/>
    <property type="match status" value="1"/>
</dbReference>
<keyword evidence="14" id="KW-0325">Glycoprotein</keyword>
<dbReference type="Gene3D" id="2.60.40.10">
    <property type="entry name" value="Immunoglobulins"/>
    <property type="match status" value="16"/>
</dbReference>
<dbReference type="Pfam" id="PF25059">
    <property type="entry name" value="FN3_DSCAM-DSCAML_C"/>
    <property type="match status" value="1"/>
</dbReference>
<name>A0A8C2EK53_CYPCA</name>
<dbReference type="SUPFAM" id="SSF49265">
    <property type="entry name" value="Fibronectin type III"/>
    <property type="match status" value="3"/>
</dbReference>
<dbReference type="InterPro" id="IPR003599">
    <property type="entry name" value="Ig_sub"/>
</dbReference>
<dbReference type="FunFam" id="2.60.40.10:FF:000477">
    <property type="entry name" value="DS cell adhesion molecule like 1"/>
    <property type="match status" value="1"/>
</dbReference>
<dbReference type="PROSITE" id="PS50853">
    <property type="entry name" value="FN3"/>
    <property type="match status" value="6"/>
</dbReference>
<feature type="domain" description="Fibronectin type-III" evidence="22">
    <location>
        <begin position="989"/>
        <end position="1088"/>
    </location>
</feature>
<dbReference type="PROSITE" id="PS50835">
    <property type="entry name" value="IG_LIKE"/>
    <property type="match status" value="9"/>
</dbReference>
<sequence length="1874" mass="208887">MWLNLAFEDLHSSLYFVNASLQEVVFASTTGTLVPCPAAAVPPATLRWYLATGEESYNVPGIRHVHPNGTLQIFHFPPSSFSKVIHDNTYYCTAENLSGKIRSQDVHIKAVLREPYTVRVADQTAMRGSVAVFKCIIPSSVENYITVVSWERDTTSLDYMTPEWARFLITSTGALYILDVQKEDELFNYRCMTRHRYTSETRQSNSARLFVPDPTNSAPAILDGFEKREVMASHRVELPCKASGHPAPKYRWLKNNRPLESDSRFRQSVTGLLIERAQPSDTGSYMCEVWNSYGNAEVIGRLTVKEPLKVVASPRKVKGSVGSQVSLTCSVTGSDEYELSWYRNGDKINAGTNVRMNGINKENLVMDGMAKSDGGVYQCFARKAKMSAQDFVQVILEDGTPKILSAFSEKVVGPNEFVSLMCHVKGTPQPAVTWTLDDEVVMKDSRHRIGHSITAEGNVVSYLNISHTQVRDSGVYRCTCNNSAGMVSYQARINVRGPADIRPMKNITAIAGRDMYIHCHVIGYPYYSIKWYKNSNLLPFNDRQRAFENNGTLKLLNVQKELDEGEYSCHVLVQPQLFKNQSVHITVKVPPFIQPFEFPRYSISHRVFVPCVVRSGDLPISITWEKDGKPINASLGVTIDNIDFSSSLRISNLQRMHNGTYTCIAQNDAAVVKYQSQLIVRVPPRFKVQPQDQDGIYGKSVTLNCSADGEPRPTIEWKYSKGAGVPQFQPIALNSGFRVQLLGNGSLLIKHVLEEDAGYYLCKVSNDVGADVSKSMYLNVKIPAMITSYPNNSLATKGEKIEMSCKAHGEKPIMVRWEKEVEKEKQSHMINPDMWRHTVTVKNVGEEVVSTLQIYPTMREDSGFFSCHAINSYGEDRGILQLTVQEPPEPPKVEIREVKERTIALRWTMGFDGNSPITGYDIECKNKTETWERARRTRDVSPTLNQATIIELHPSSTYNIRMFAKNHIGDSEPSNELTVTTDEADPEGPPQDVTLEAISSQSIKVTWKPPLKHLQNGVIRGYQACHREHSINGSHQFICISMEATGETESLSLNNLKKFTEYEVVVQASNSAGPGPASSEVRATTMEDVPSRAPEKVVATAASPESISLSWQTLSREALNGVLQGFRIIYWANLPDGELGEIRNVTTQKAQLELEGLEKYTNYSIQVLAFTRAGDGVRSDQIYIRTKEDGPPGGVKAAAASSSVVYVSWLPPLKLNGVIRKYTVFCSSSYPTVRLIVTLSTSGRGNSSDVITMEPLAKAPAKILTFSGTVTTPWMRDVVLPCRAVGDPPPAIKWLKESGSPAPAIIDGRRSIHGNGSFVIKTVKAEDSGYYTCVAIPPDQPRLTVTKTTITSITVSWIPGDNGGSSIRGYILQYSEDNSEKWGSISISPSERSYRLENLNCGTWYKFTLTAQNAVGPGRISEIIEAKTHGKEPQFSKEQELFNSINGTSVKLNLIGWNDGGCPITSFTLEYRPLDSAVWTKVKHTSLTKNFNLQDLQEATWYELQMKVYNSAGLAEKRVKFATLNYDGSNNEGMKMMVTISCILVGMVLLFVLLMVLRRRRREQRLKRLRDLFVFSSSKNTRPSDTMNKQQQTLRMHIDIPRAQLLIEERDTMETVDDRSTVLLTDNDFGETTKQKSATVTHSVHYQSLSQATGPLVDVSDVRPGTNPTSRRTAKAGPAARNRYASQWTLNRPNPPVSVHTLSTDWRLGTPRVAGSVDKESDSYSVSPSQDTDRARSSMVSTESASSTYEELARAYEHAKMEEHLRHAKFTITECFISDTSSEQMTAGTNDYTDSLTSSTPSESGICRFTASPPKPQDVCRVMNMAVPKAHRPGETTEAWLDSETRLYHLRPANQLIKMYFLQGKKLGAHAARC</sequence>
<accession>A0A8C2EK53</accession>
<proteinExistence type="predicted"/>
<dbReference type="GO" id="GO:0098632">
    <property type="term" value="F:cell-cell adhesion mediator activity"/>
    <property type="evidence" value="ECO:0007669"/>
    <property type="project" value="TreeGrafter"/>
</dbReference>
<feature type="domain" description="Fibronectin type-III" evidence="22">
    <location>
        <begin position="1093"/>
        <end position="1189"/>
    </location>
</feature>
<dbReference type="InterPro" id="IPR013106">
    <property type="entry name" value="Ig_V-set"/>
</dbReference>
<dbReference type="PANTHER" id="PTHR44170">
    <property type="entry name" value="PROTEIN SIDEKICK"/>
    <property type="match status" value="1"/>
</dbReference>
<dbReference type="FunFam" id="2.60.40.10:FF:000141">
    <property type="entry name" value="Down syndrome cell adhesion molecule a"/>
    <property type="match status" value="1"/>
</dbReference>
<comment type="subcellular location">
    <subcellularLocation>
        <location evidence="1">Cell membrane</location>
        <topology evidence="1">Single-pass type I membrane protein</topology>
    </subcellularLocation>
    <subcellularLocation>
        <location evidence="2">Cell projection</location>
        <location evidence="2">Axon</location>
    </subcellularLocation>
    <subcellularLocation>
        <location evidence="17">Synapse</location>
    </subcellularLocation>
</comment>
<dbReference type="CDD" id="cd00063">
    <property type="entry name" value="FN3"/>
    <property type="match status" value="5"/>
</dbReference>
<evidence type="ECO:0000313" key="24">
    <source>
        <dbReference type="Proteomes" id="UP000694701"/>
    </source>
</evidence>
<dbReference type="Proteomes" id="UP000694701">
    <property type="component" value="Unplaced"/>
</dbReference>
<dbReference type="Pfam" id="PF00041">
    <property type="entry name" value="fn3"/>
    <property type="match status" value="4"/>
</dbReference>
<feature type="domain" description="Fibronectin type-III" evidence="22">
    <location>
        <begin position="1432"/>
        <end position="1529"/>
    </location>
</feature>
<dbReference type="FunFam" id="2.60.40.10:FF:000229">
    <property type="entry name" value="Down syndrome cell adhesion molecule homolog"/>
    <property type="match status" value="1"/>
</dbReference>
<evidence type="ECO:0000256" key="11">
    <source>
        <dbReference type="ARBA" id="ARBA00023018"/>
    </source>
</evidence>
<dbReference type="InterPro" id="IPR003598">
    <property type="entry name" value="Ig_sub2"/>
</dbReference>